<keyword evidence="11" id="KW-1185">Reference proteome</keyword>
<dbReference type="PROSITE" id="PS00474">
    <property type="entry name" value="RIBOSOMAL_L3"/>
    <property type="match status" value="1"/>
</dbReference>
<keyword evidence="3" id="KW-0809">Transit peptide</keyword>
<dbReference type="InterPro" id="IPR000597">
    <property type="entry name" value="Ribosomal_uL3"/>
</dbReference>
<dbReference type="Gene3D" id="3.30.160.810">
    <property type="match status" value="1"/>
</dbReference>
<name>A0A5B8MPC6_9CHLO</name>
<dbReference type="PANTHER" id="PTHR11229:SF8">
    <property type="entry name" value="LARGE RIBOSOMAL SUBUNIT PROTEIN UL3M"/>
    <property type="match status" value="1"/>
</dbReference>
<proteinExistence type="inferred from homology"/>
<dbReference type="GO" id="GO:0003735">
    <property type="term" value="F:structural constituent of ribosome"/>
    <property type="evidence" value="ECO:0007669"/>
    <property type="project" value="InterPro"/>
</dbReference>
<sequence length="274" mass="30033">MMEGGFIEPRDPKTRKREGFPTAHKRCGAVAMKCGMTREWDANGVGVPLTVLWLDENKVVQVKSVEKEGHYAVQVGASSRRRKRLNKAVVGHYVKHLGKEAEVSRKVVEFKVTENCLLEGGKAINADHFVVGQLVDVQGTTRGKGFAGGMKRHGMKGGPASHGTTKAHRTIGSTGQCQDPGRVFKGKKMPGRMGGKTCTQQKLLVYKVDPVHNLVYVKGQVPGGKGSYVTLVDSKIAFQDVALPYPTRAEEGRQTEVTVAHASMKNNPFERYYK</sequence>
<protein>
    <recommendedName>
        <fullName evidence="7">Large ribosomal subunit protein uL3m</fullName>
    </recommendedName>
</protein>
<dbReference type="EMBL" id="CP031040">
    <property type="protein sequence ID" value="QDZ22277.1"/>
    <property type="molecule type" value="Genomic_DNA"/>
</dbReference>
<keyword evidence="5" id="KW-0496">Mitochondrion</keyword>
<evidence type="ECO:0000256" key="3">
    <source>
        <dbReference type="ARBA" id="ARBA00022946"/>
    </source>
</evidence>
<evidence type="ECO:0000313" key="11">
    <source>
        <dbReference type="Proteomes" id="UP000316726"/>
    </source>
</evidence>
<dbReference type="GO" id="GO:0006412">
    <property type="term" value="P:translation"/>
    <property type="evidence" value="ECO:0007669"/>
    <property type="project" value="InterPro"/>
</dbReference>
<dbReference type="InterPro" id="IPR019926">
    <property type="entry name" value="Ribosomal_uL3_CS"/>
</dbReference>
<keyword evidence="4 8" id="KW-0689">Ribosomal protein</keyword>
<dbReference type="OrthoDB" id="274683at2759"/>
<dbReference type="Gene3D" id="2.40.30.10">
    <property type="entry name" value="Translation factors"/>
    <property type="match status" value="1"/>
</dbReference>
<evidence type="ECO:0000256" key="1">
    <source>
        <dbReference type="ARBA" id="ARBA00004173"/>
    </source>
</evidence>
<evidence type="ECO:0000256" key="9">
    <source>
        <dbReference type="SAM" id="MobiDB-lite"/>
    </source>
</evidence>
<evidence type="ECO:0000256" key="5">
    <source>
        <dbReference type="ARBA" id="ARBA00023128"/>
    </source>
</evidence>
<dbReference type="GO" id="GO:0005762">
    <property type="term" value="C:mitochondrial large ribosomal subunit"/>
    <property type="evidence" value="ECO:0007669"/>
    <property type="project" value="TreeGrafter"/>
</dbReference>
<evidence type="ECO:0000313" key="10">
    <source>
        <dbReference type="EMBL" id="QDZ22277.1"/>
    </source>
</evidence>
<dbReference type="InterPro" id="IPR009000">
    <property type="entry name" value="Transl_B-barrel_sf"/>
</dbReference>
<dbReference type="NCBIfam" id="TIGR03625">
    <property type="entry name" value="L3_bact"/>
    <property type="match status" value="1"/>
</dbReference>
<accession>A0A5B8MPC6</accession>
<comment type="subcellular location">
    <subcellularLocation>
        <location evidence="1">Mitochondrion</location>
    </subcellularLocation>
</comment>
<dbReference type="Pfam" id="PF00297">
    <property type="entry name" value="Ribosomal_L3"/>
    <property type="match status" value="1"/>
</dbReference>
<dbReference type="STRING" id="1764295.A0A5B8MPC6"/>
<dbReference type="Proteomes" id="UP000316726">
    <property type="component" value="Chromosome 7"/>
</dbReference>
<comment type="similarity">
    <text evidence="2 8">Belongs to the universal ribosomal protein uL3 family.</text>
</comment>
<dbReference type="PANTHER" id="PTHR11229">
    <property type="entry name" value="50S RIBOSOMAL PROTEIN L3"/>
    <property type="match status" value="1"/>
</dbReference>
<dbReference type="SUPFAM" id="SSF50447">
    <property type="entry name" value="Translation proteins"/>
    <property type="match status" value="1"/>
</dbReference>
<evidence type="ECO:0000256" key="2">
    <source>
        <dbReference type="ARBA" id="ARBA00006540"/>
    </source>
</evidence>
<evidence type="ECO:0000256" key="7">
    <source>
        <dbReference type="ARBA" id="ARBA00035209"/>
    </source>
</evidence>
<evidence type="ECO:0000256" key="8">
    <source>
        <dbReference type="RuleBase" id="RU003905"/>
    </source>
</evidence>
<reference evidence="10 11" key="1">
    <citation type="submission" date="2018-07" db="EMBL/GenBank/DDBJ databases">
        <title>The complete nuclear genome of the prasinophyte Chloropicon primus (CCMP1205).</title>
        <authorList>
            <person name="Pombert J.-F."/>
            <person name="Otis C."/>
            <person name="Turmel M."/>
            <person name="Lemieux C."/>
        </authorList>
    </citation>
    <scope>NUCLEOTIDE SEQUENCE [LARGE SCALE GENOMIC DNA]</scope>
    <source>
        <strain evidence="10 11">CCMP1205</strain>
    </source>
</reference>
<evidence type="ECO:0000256" key="4">
    <source>
        <dbReference type="ARBA" id="ARBA00022980"/>
    </source>
</evidence>
<gene>
    <name evidence="10" type="ORF">A3770_07p47950</name>
</gene>
<keyword evidence="6 8" id="KW-0687">Ribonucleoprotein</keyword>
<dbReference type="AlphaFoldDB" id="A0A5B8MPC6"/>
<dbReference type="FunFam" id="2.40.30.10:FF:000004">
    <property type="entry name" value="50S ribosomal protein L3"/>
    <property type="match status" value="1"/>
</dbReference>
<feature type="region of interest" description="Disordered" evidence="9">
    <location>
        <begin position="1"/>
        <end position="20"/>
    </location>
</feature>
<evidence type="ECO:0000256" key="6">
    <source>
        <dbReference type="ARBA" id="ARBA00023274"/>
    </source>
</evidence>
<dbReference type="HAMAP" id="MF_01325_B">
    <property type="entry name" value="Ribosomal_uL3_B"/>
    <property type="match status" value="1"/>
</dbReference>
<dbReference type="InterPro" id="IPR019927">
    <property type="entry name" value="Ribosomal_uL3_bac/org-type"/>
</dbReference>
<feature type="region of interest" description="Disordered" evidence="9">
    <location>
        <begin position="148"/>
        <end position="181"/>
    </location>
</feature>
<organism evidence="10 11">
    <name type="scientific">Chloropicon primus</name>
    <dbReference type="NCBI Taxonomy" id="1764295"/>
    <lineage>
        <taxon>Eukaryota</taxon>
        <taxon>Viridiplantae</taxon>
        <taxon>Chlorophyta</taxon>
        <taxon>Chloropicophyceae</taxon>
        <taxon>Chloropicales</taxon>
        <taxon>Chloropicaceae</taxon>
        <taxon>Chloropicon</taxon>
    </lineage>
</organism>